<gene>
    <name evidence="9" type="ORF">ACFQRF_27130</name>
</gene>
<dbReference type="Proteomes" id="UP001596540">
    <property type="component" value="Unassembled WGS sequence"/>
</dbReference>
<comment type="similarity">
    <text evidence="2">Belongs to the VirD4/TraG family.</text>
</comment>
<keyword evidence="5 7" id="KW-1133">Transmembrane helix</keyword>
<comment type="caution">
    <text evidence="9">The sequence shown here is derived from an EMBL/GenBank/DDBJ whole genome shotgun (WGS) entry which is preliminary data.</text>
</comment>
<dbReference type="Pfam" id="PF12696">
    <property type="entry name" value="TraG-D_C"/>
    <property type="match status" value="1"/>
</dbReference>
<comment type="subcellular location">
    <subcellularLocation>
        <location evidence="1">Cell membrane</location>
        <topology evidence="1">Multi-pass membrane protein</topology>
    </subcellularLocation>
</comment>
<name>A0ABW2KNE1_9ACTN</name>
<evidence type="ECO:0000256" key="4">
    <source>
        <dbReference type="ARBA" id="ARBA00022692"/>
    </source>
</evidence>
<feature type="transmembrane region" description="Helical" evidence="7">
    <location>
        <begin position="76"/>
        <end position="98"/>
    </location>
</feature>
<keyword evidence="6 7" id="KW-0472">Membrane</keyword>
<dbReference type="Pfam" id="PF02534">
    <property type="entry name" value="T4SS-DNA_transf"/>
    <property type="match status" value="1"/>
</dbReference>
<dbReference type="InterPro" id="IPR051539">
    <property type="entry name" value="T4SS-coupling_protein"/>
</dbReference>
<evidence type="ECO:0000313" key="9">
    <source>
        <dbReference type="EMBL" id="MFC7331422.1"/>
    </source>
</evidence>
<dbReference type="SUPFAM" id="SSF52540">
    <property type="entry name" value="P-loop containing nucleoside triphosphate hydrolases"/>
    <property type="match status" value="1"/>
</dbReference>
<organism evidence="9 10">
    <name type="scientific">Marinactinospora rubrisoli</name>
    <dbReference type="NCBI Taxonomy" id="2715399"/>
    <lineage>
        <taxon>Bacteria</taxon>
        <taxon>Bacillati</taxon>
        <taxon>Actinomycetota</taxon>
        <taxon>Actinomycetes</taxon>
        <taxon>Streptosporangiales</taxon>
        <taxon>Nocardiopsidaceae</taxon>
        <taxon>Marinactinospora</taxon>
    </lineage>
</organism>
<evidence type="ECO:0000256" key="3">
    <source>
        <dbReference type="ARBA" id="ARBA00022475"/>
    </source>
</evidence>
<evidence type="ECO:0000256" key="5">
    <source>
        <dbReference type="ARBA" id="ARBA00022989"/>
    </source>
</evidence>
<proteinExistence type="inferred from homology"/>
<dbReference type="RefSeq" id="WP_379874253.1">
    <property type="nucleotide sequence ID" value="NZ_JBHTBH010000021.1"/>
</dbReference>
<dbReference type="InterPro" id="IPR003688">
    <property type="entry name" value="TraG/VirD4"/>
</dbReference>
<keyword evidence="4 7" id="KW-0812">Transmembrane</keyword>
<evidence type="ECO:0000259" key="8">
    <source>
        <dbReference type="Pfam" id="PF12696"/>
    </source>
</evidence>
<protein>
    <submittedName>
        <fullName evidence="9">TraM recognition domain-containing protein</fullName>
    </submittedName>
</protein>
<feature type="domain" description="TraD/TraG TraM recognition site" evidence="8">
    <location>
        <begin position="425"/>
        <end position="542"/>
    </location>
</feature>
<keyword evidence="10" id="KW-1185">Reference proteome</keyword>
<dbReference type="PANTHER" id="PTHR37937:SF1">
    <property type="entry name" value="CONJUGATIVE TRANSFER: DNA TRANSPORT"/>
    <property type="match status" value="1"/>
</dbReference>
<accession>A0ABW2KNE1</accession>
<dbReference type="InterPro" id="IPR027417">
    <property type="entry name" value="P-loop_NTPase"/>
</dbReference>
<evidence type="ECO:0000256" key="7">
    <source>
        <dbReference type="SAM" id="Phobius"/>
    </source>
</evidence>
<dbReference type="PANTHER" id="PTHR37937">
    <property type="entry name" value="CONJUGATIVE TRANSFER: DNA TRANSPORT"/>
    <property type="match status" value="1"/>
</dbReference>
<dbReference type="EMBL" id="JBHTBH010000021">
    <property type="protein sequence ID" value="MFC7331422.1"/>
    <property type="molecule type" value="Genomic_DNA"/>
</dbReference>
<feature type="transmembrane region" description="Helical" evidence="7">
    <location>
        <begin position="20"/>
        <end position="45"/>
    </location>
</feature>
<dbReference type="CDD" id="cd01127">
    <property type="entry name" value="TrwB_TraG_TraD_VirD4"/>
    <property type="match status" value="1"/>
</dbReference>
<evidence type="ECO:0000256" key="1">
    <source>
        <dbReference type="ARBA" id="ARBA00004651"/>
    </source>
</evidence>
<keyword evidence="3" id="KW-1003">Cell membrane</keyword>
<dbReference type="InterPro" id="IPR032689">
    <property type="entry name" value="TraG-D_C"/>
</dbReference>
<dbReference type="Gene3D" id="3.40.50.300">
    <property type="entry name" value="P-loop containing nucleotide triphosphate hydrolases"/>
    <property type="match status" value="1"/>
</dbReference>
<evidence type="ECO:0000256" key="2">
    <source>
        <dbReference type="ARBA" id="ARBA00008806"/>
    </source>
</evidence>
<sequence length="593" mass="63085">MTRRDRHGGGGTAVDLTPLWVLGAVAAAVLLLMVLWLGGTLGAFLSGAGWNPPPFSIATLIRAMRGREVWPGADPAWVTGGVIAVGLVLIAAVTALAVMTSRWWASSGGLARRDDVADLAPHAATAKAKRLRRSLADIKPAKIEPGDVGIALGDLDPSGPLLRASWEDVALVFMGPRSGKTSSLAAPITLEAPGPAVVTSNKSDIYALTMRARAAKGTVWLFDPQGITHAPQRMWWDMLAAARTIEGADRLAMHLINGASSSGHRDDFWSKAGRSTLRILLHAAALDDDRSLVDVLDWLSYPTDKTPVEILRGRGLRSLAESLEGTVAGAPETRDGIFEHARQAVTCLLDPAVLAWVTPGDDPFIDTGPAEFDPHEFAVSTDTLYLLSKDGGGSAAGVIAALTDACMRAGITAAEASLGGRLDPPMVAVLDEAANVCKIEDLPLLYSHLGSRGIVPVTVLQSYKQSVITWGRDGADTLWSNATIKLLGPGLDDHGFADQISHLVGLQFVNRDSSTYSTGGRSVTRSRQRERIMDAADVREIEKGTALLFATSMRPALLRLRPWWKGSNAAAIAAQQAEVEAEIVQRAQKRSRT</sequence>
<evidence type="ECO:0000313" key="10">
    <source>
        <dbReference type="Proteomes" id="UP001596540"/>
    </source>
</evidence>
<reference evidence="10" key="1">
    <citation type="journal article" date="2019" name="Int. J. Syst. Evol. Microbiol.">
        <title>The Global Catalogue of Microorganisms (GCM) 10K type strain sequencing project: providing services to taxonomists for standard genome sequencing and annotation.</title>
        <authorList>
            <consortium name="The Broad Institute Genomics Platform"/>
            <consortium name="The Broad Institute Genome Sequencing Center for Infectious Disease"/>
            <person name="Wu L."/>
            <person name="Ma J."/>
        </authorList>
    </citation>
    <scope>NUCLEOTIDE SEQUENCE [LARGE SCALE GENOMIC DNA]</scope>
    <source>
        <strain evidence="10">CGMCC 4.7382</strain>
    </source>
</reference>
<evidence type="ECO:0000256" key="6">
    <source>
        <dbReference type="ARBA" id="ARBA00023136"/>
    </source>
</evidence>